<dbReference type="EMBL" id="FNAQ01000001">
    <property type="protein sequence ID" value="SDD68990.1"/>
    <property type="molecule type" value="Genomic_DNA"/>
</dbReference>
<comment type="similarity">
    <text evidence="2">Belongs to the 2H phosphoesterase superfamily. ThpR family.</text>
</comment>
<dbReference type="AlphaFoldDB" id="A0A1G6WST6"/>
<proteinExistence type="inferred from homology"/>
<dbReference type="InterPro" id="IPR009097">
    <property type="entry name" value="Cyclic_Pdiesterase"/>
</dbReference>
<organism evidence="3 4">
    <name type="scientific">Desulfuromonas thiophila</name>
    <dbReference type="NCBI Taxonomy" id="57664"/>
    <lineage>
        <taxon>Bacteria</taxon>
        <taxon>Pseudomonadati</taxon>
        <taxon>Thermodesulfobacteriota</taxon>
        <taxon>Desulfuromonadia</taxon>
        <taxon>Desulfuromonadales</taxon>
        <taxon>Desulfuromonadaceae</taxon>
        <taxon>Desulfuromonas</taxon>
    </lineage>
</organism>
<gene>
    <name evidence="3" type="ORF">SAMN05661003_10120</name>
</gene>
<dbReference type="Pfam" id="PF13563">
    <property type="entry name" value="2_5_RNA_ligase2"/>
    <property type="match status" value="1"/>
</dbReference>
<dbReference type="GO" id="GO:0016874">
    <property type="term" value="F:ligase activity"/>
    <property type="evidence" value="ECO:0007669"/>
    <property type="project" value="UniProtKB-KW"/>
</dbReference>
<keyword evidence="3" id="KW-0436">Ligase</keyword>
<accession>A0A1G6WST6</accession>
<sequence>MNQRPLLPDPCRCFLAIALPTAVRAQIAAATSGWCQTAALPPARIRWIAPANLHLTLHFLGQLAAEQRDRLVAACQARLAAQAPFSLQLQGCGAFPAPRQARILWLGVGDGHALLTDLHGTLTAALAEQGLAPEPRPFVPHVSLARLRQPLDLERDLPDFLAQGFRASPFRVEALVLYRSIPQPGGVRYQPLAWLPCAGGTAS</sequence>
<evidence type="ECO:0000313" key="3">
    <source>
        <dbReference type="EMBL" id="SDD68990.1"/>
    </source>
</evidence>
<dbReference type="GO" id="GO:0004113">
    <property type="term" value="F:2',3'-cyclic-nucleotide 3'-phosphodiesterase activity"/>
    <property type="evidence" value="ECO:0007669"/>
    <property type="project" value="InterPro"/>
</dbReference>
<feature type="active site" description="Proton donor" evidence="2">
    <location>
        <position position="54"/>
    </location>
</feature>
<dbReference type="PANTHER" id="PTHR35561">
    <property type="entry name" value="RNA 2',3'-CYCLIC PHOSPHODIESTERASE"/>
    <property type="match status" value="1"/>
</dbReference>
<dbReference type="EC" id="3.1.4.58" evidence="2"/>
<dbReference type="STRING" id="57664.SAMN05661003_10120"/>
<protein>
    <recommendedName>
        <fullName evidence="2">RNA 2',3'-cyclic phosphodiesterase</fullName>
        <shortName evidence="2">RNA 2',3'-CPDase</shortName>
        <ecNumber evidence="2">3.1.4.58</ecNumber>
    </recommendedName>
</protein>
<dbReference type="Gene3D" id="3.90.1140.10">
    <property type="entry name" value="Cyclic phosphodiesterase"/>
    <property type="match status" value="1"/>
</dbReference>
<name>A0A1G6WST6_9BACT</name>
<comment type="catalytic activity">
    <reaction evidence="2">
        <text>a 3'-end 2',3'-cyclophospho-ribonucleotide-RNA + H2O = a 3'-end 2'-phospho-ribonucleotide-RNA + H(+)</text>
        <dbReference type="Rhea" id="RHEA:11828"/>
        <dbReference type="Rhea" id="RHEA-COMP:10464"/>
        <dbReference type="Rhea" id="RHEA-COMP:17353"/>
        <dbReference type="ChEBI" id="CHEBI:15377"/>
        <dbReference type="ChEBI" id="CHEBI:15378"/>
        <dbReference type="ChEBI" id="CHEBI:83064"/>
        <dbReference type="ChEBI" id="CHEBI:173113"/>
        <dbReference type="EC" id="3.1.4.58"/>
    </reaction>
</comment>
<keyword evidence="1 2" id="KW-0378">Hydrolase</keyword>
<comment type="function">
    <text evidence="2">Hydrolyzes RNA 2',3'-cyclic phosphodiester to an RNA 2'-phosphomonoester.</text>
</comment>
<dbReference type="GO" id="GO:0008664">
    <property type="term" value="F:RNA 2',3'-cyclic 3'-phosphodiesterase activity"/>
    <property type="evidence" value="ECO:0007669"/>
    <property type="project" value="UniProtKB-EC"/>
</dbReference>
<feature type="active site" description="Proton acceptor" evidence="2">
    <location>
        <position position="141"/>
    </location>
</feature>
<dbReference type="HAMAP" id="MF_01940">
    <property type="entry name" value="RNA_CPDase"/>
    <property type="match status" value="1"/>
</dbReference>
<evidence type="ECO:0000313" key="4">
    <source>
        <dbReference type="Proteomes" id="UP000243205"/>
    </source>
</evidence>
<dbReference type="Proteomes" id="UP000243205">
    <property type="component" value="Unassembled WGS sequence"/>
</dbReference>
<dbReference type="SUPFAM" id="SSF55144">
    <property type="entry name" value="LigT-like"/>
    <property type="match status" value="1"/>
</dbReference>
<evidence type="ECO:0000256" key="1">
    <source>
        <dbReference type="ARBA" id="ARBA00022801"/>
    </source>
</evidence>
<dbReference type="OrthoDB" id="9793819at2"/>
<dbReference type="RefSeq" id="WP_092075186.1">
    <property type="nucleotide sequence ID" value="NZ_FNAQ01000001.1"/>
</dbReference>
<evidence type="ECO:0000256" key="2">
    <source>
        <dbReference type="HAMAP-Rule" id="MF_01940"/>
    </source>
</evidence>
<feature type="short sequence motif" description="HXTX 1" evidence="2">
    <location>
        <begin position="54"/>
        <end position="57"/>
    </location>
</feature>
<comment type="caution">
    <text evidence="2">Lacks conserved residue(s) required for the propagation of feature annotation.</text>
</comment>
<dbReference type="NCBIfam" id="TIGR02258">
    <property type="entry name" value="2_5_ligase"/>
    <property type="match status" value="1"/>
</dbReference>
<keyword evidence="4" id="KW-1185">Reference proteome</keyword>
<dbReference type="InterPro" id="IPR004175">
    <property type="entry name" value="RNA_CPDase"/>
</dbReference>
<dbReference type="PANTHER" id="PTHR35561:SF1">
    <property type="entry name" value="RNA 2',3'-CYCLIC PHOSPHODIESTERASE"/>
    <property type="match status" value="1"/>
</dbReference>
<reference evidence="4" key="1">
    <citation type="submission" date="2016-10" db="EMBL/GenBank/DDBJ databases">
        <authorList>
            <person name="Varghese N."/>
            <person name="Submissions S."/>
        </authorList>
    </citation>
    <scope>NUCLEOTIDE SEQUENCE [LARGE SCALE GENOMIC DNA]</scope>
    <source>
        <strain evidence="4">DSM 8987</strain>
    </source>
</reference>